<evidence type="ECO:0000256" key="11">
    <source>
        <dbReference type="ARBA" id="ARBA00023004"/>
    </source>
</evidence>
<dbReference type="Gene3D" id="2.60.120.620">
    <property type="entry name" value="q2cbj1_9rhob like domain"/>
    <property type="match status" value="2"/>
</dbReference>
<protein>
    <recommendedName>
        <fullName evidence="5">procollagen-proline 4-dioxygenase</fullName>
        <ecNumber evidence="5">1.14.11.2</ecNumber>
    </recommendedName>
</protein>
<dbReference type="GO" id="GO:0004656">
    <property type="term" value="F:procollagen-proline 4-dioxygenase activity"/>
    <property type="evidence" value="ECO:0007669"/>
    <property type="project" value="UniProtKB-EC"/>
</dbReference>
<comment type="subcellular location">
    <subcellularLocation>
        <location evidence="3">Endoplasmic reticulum lumen</location>
    </subcellularLocation>
</comment>
<sequence>MDFSLKYSIAIFEKYVKNMLTYCATVFSLLMFVEAEQRLHTSQIALTKLYDLQNEHFNALNKYLDLEIKRLDELKEEIDEHKDVSGNHTLLAHRAIKRLQKFYVIPASDMSAGRFNERIIGDRMDACDCYAMAKHCSEENDMYGVIEWAVESYNKWESDGRPECVDPELLNFYIVSSSVYTGEQFLKKCSIIIYQTKDSFYRILMPFKEEDINSEPLIKIYHDVLYENEISKIKTLALENNFEQLSRNKNFRNLCRTGKSARPLTCESKCRYQTKNSPYWILMPFKEEDISINPSIKLYHDIIYDEEIELITKMASIDLTDAAFYFNGKISLVDEQRLGQLKWFSESSDPMLFGKLNERIECITEYSTKTAEGYQVVNYGLGGHFSEHVDAFTDGPKSNGNRLVTILFYMTDVPEDGYTVFPNINFVAHCRKGTALVWQNLYLNNGSVNSGTIHGGFPVIKGNKWNVKNMLTYCATVFSLLMFVEAEQRLHTSQIALTKLYDLQNEHFNALNKYLDLEIKRLDELKDYVAAVYEWRDHKNTNKGFFNNHLDVTKVMKQMHHHFFKTTNLIKNKQSMAALREIDEHKDVSGNHTLLAHRAIKRLQKFYVIPASDMSAGRFNERIIGDRMDACDCYAMAKHCSEENDMYGVIEWAVESYNKWESDGRPECVDPELLNFYIVSSSVYTGFDFTNLIHINGSINLQEDIDKFSRYYHLIKKELIELEKENALNTFERLGKKINQDNFRHLCKHGVSQTINNYLKCRYQTKDSFYRILMPFKEEDINSEPLIKIYHDVLYENEISKIKTLALENLIFEEQSRSSQVSWIKNNDAVEYFDSLNTRIETFTGFTTKTAEQYQIVNYGLGGHYMPHYDSFQKGAENKMFGNRLVTVLFYLTDVENDGYTSFPLLNIIVPTEKGAALVWNNMHMSNGNIDEKTLHGSCPVLKGNKWIMTKWLYEEGQNLPYDWRNK</sequence>
<evidence type="ECO:0000256" key="9">
    <source>
        <dbReference type="ARBA" id="ARBA00022964"/>
    </source>
</evidence>
<dbReference type="PANTHER" id="PTHR10869">
    <property type="entry name" value="PROLYL 4-HYDROXYLASE ALPHA SUBUNIT"/>
    <property type="match status" value="1"/>
</dbReference>
<evidence type="ECO:0000256" key="8">
    <source>
        <dbReference type="ARBA" id="ARBA00022896"/>
    </source>
</evidence>
<keyword evidence="11" id="KW-0408">Iron</keyword>
<evidence type="ECO:0000256" key="1">
    <source>
        <dbReference type="ARBA" id="ARBA00001961"/>
    </source>
</evidence>
<reference evidence="15 16" key="1">
    <citation type="submission" date="2019-08" db="EMBL/GenBank/DDBJ databases">
        <title>The genome of the soybean aphid Biotype 1, its phylome, world population structure and adaptation to the North American continent.</title>
        <authorList>
            <person name="Giordano R."/>
            <person name="Donthu R.K."/>
            <person name="Hernandez A.G."/>
            <person name="Wright C.L."/>
            <person name="Zimin A.V."/>
        </authorList>
    </citation>
    <scope>NUCLEOTIDE SEQUENCE [LARGE SCALE GENOMIC DNA]</scope>
    <source>
        <tissue evidence="15">Whole aphids</tissue>
    </source>
</reference>
<evidence type="ECO:0000256" key="3">
    <source>
        <dbReference type="ARBA" id="ARBA00004319"/>
    </source>
</evidence>
<dbReference type="InterPro" id="IPR044862">
    <property type="entry name" value="Pro_4_hyd_alph_FE2OG_OXY"/>
</dbReference>
<feature type="domain" description="Fe2OG dioxygenase" evidence="14">
    <location>
        <begin position="370"/>
        <end position="474"/>
    </location>
</feature>
<accession>A0A6G0U6B1</accession>
<evidence type="ECO:0000256" key="7">
    <source>
        <dbReference type="ARBA" id="ARBA00022824"/>
    </source>
</evidence>
<dbReference type="InterPro" id="IPR005123">
    <property type="entry name" value="Oxoglu/Fe-dep_dioxygenase_dom"/>
</dbReference>
<feature type="domain" description="Fe2OG dioxygenase" evidence="14">
    <location>
        <begin position="850"/>
        <end position="955"/>
    </location>
</feature>
<dbReference type="FunFam" id="2.60.120.620:FF:000011">
    <property type="entry name" value="Prolyl alpha subunit"/>
    <property type="match status" value="2"/>
</dbReference>
<comment type="caution">
    <text evidence="15">The sequence shown here is derived from an EMBL/GenBank/DDBJ whole genome shotgun (WGS) entry which is preliminary data.</text>
</comment>
<dbReference type="EC" id="1.14.11.2" evidence="5"/>
<keyword evidence="9" id="KW-0223">Dioxygenase</keyword>
<dbReference type="GO" id="GO:0005788">
    <property type="term" value="C:endoplasmic reticulum lumen"/>
    <property type="evidence" value="ECO:0007669"/>
    <property type="project" value="UniProtKB-SubCell"/>
</dbReference>
<keyword evidence="8" id="KW-0847">Vitamin C</keyword>
<evidence type="ECO:0000256" key="13">
    <source>
        <dbReference type="SAM" id="Coils"/>
    </source>
</evidence>
<evidence type="ECO:0000313" key="16">
    <source>
        <dbReference type="Proteomes" id="UP000475862"/>
    </source>
</evidence>
<proteinExistence type="inferred from homology"/>
<dbReference type="AlphaFoldDB" id="A0A6G0U6B1"/>
<dbReference type="OrthoDB" id="420380at2759"/>
<keyword evidence="12" id="KW-0325">Glycoprotein</keyword>
<dbReference type="EMBL" id="VYZN01000001">
    <property type="protein sequence ID" value="KAE9544661.1"/>
    <property type="molecule type" value="Genomic_DNA"/>
</dbReference>
<feature type="coiled-coil region" evidence="13">
    <location>
        <begin position="57"/>
        <end position="84"/>
    </location>
</feature>
<dbReference type="PANTHER" id="PTHR10869:SF244">
    <property type="entry name" value="PROLYL 4-HYDROXYLASE SUBUNIT ALPHA-2"/>
    <property type="match status" value="1"/>
</dbReference>
<name>A0A6G0U6B1_APHGL</name>
<dbReference type="PROSITE" id="PS51471">
    <property type="entry name" value="FE2OG_OXY"/>
    <property type="match status" value="2"/>
</dbReference>
<dbReference type="Pfam" id="PF13640">
    <property type="entry name" value="2OG-FeII_Oxy_3"/>
    <property type="match status" value="2"/>
</dbReference>
<evidence type="ECO:0000313" key="15">
    <source>
        <dbReference type="EMBL" id="KAE9544661.1"/>
    </source>
</evidence>
<evidence type="ECO:0000256" key="10">
    <source>
        <dbReference type="ARBA" id="ARBA00023002"/>
    </source>
</evidence>
<comment type="function">
    <text evidence="2">Catalyzes the post-translational formation of 4-hydroxyproline in -Xaa-Pro-Gly- sequences in collagens and other proteins.</text>
</comment>
<dbReference type="InterPro" id="IPR013547">
    <property type="entry name" value="P4H_N"/>
</dbReference>
<keyword evidence="6" id="KW-0479">Metal-binding</keyword>
<dbReference type="GO" id="GO:0031418">
    <property type="term" value="F:L-ascorbic acid binding"/>
    <property type="evidence" value="ECO:0007669"/>
    <property type="project" value="UniProtKB-KW"/>
</dbReference>
<dbReference type="InterPro" id="IPR045054">
    <property type="entry name" value="P4HA-like"/>
</dbReference>
<keyword evidence="16" id="KW-1185">Reference proteome</keyword>
<dbReference type="SMART" id="SM00702">
    <property type="entry name" value="P4Hc"/>
    <property type="match status" value="2"/>
</dbReference>
<dbReference type="Proteomes" id="UP000475862">
    <property type="component" value="Unassembled WGS sequence"/>
</dbReference>
<comment type="cofactor">
    <cofactor evidence="1">
        <name>L-ascorbate</name>
        <dbReference type="ChEBI" id="CHEBI:38290"/>
    </cofactor>
</comment>
<evidence type="ECO:0000256" key="6">
    <source>
        <dbReference type="ARBA" id="ARBA00022723"/>
    </source>
</evidence>
<keyword evidence="7" id="KW-0256">Endoplasmic reticulum</keyword>
<organism evidence="15 16">
    <name type="scientific">Aphis glycines</name>
    <name type="common">Soybean aphid</name>
    <dbReference type="NCBI Taxonomy" id="307491"/>
    <lineage>
        <taxon>Eukaryota</taxon>
        <taxon>Metazoa</taxon>
        <taxon>Ecdysozoa</taxon>
        <taxon>Arthropoda</taxon>
        <taxon>Hexapoda</taxon>
        <taxon>Insecta</taxon>
        <taxon>Pterygota</taxon>
        <taxon>Neoptera</taxon>
        <taxon>Paraneoptera</taxon>
        <taxon>Hemiptera</taxon>
        <taxon>Sternorrhyncha</taxon>
        <taxon>Aphidomorpha</taxon>
        <taxon>Aphidoidea</taxon>
        <taxon>Aphididae</taxon>
        <taxon>Aphidini</taxon>
        <taxon>Aphis</taxon>
        <taxon>Aphis</taxon>
    </lineage>
</organism>
<evidence type="ECO:0000256" key="2">
    <source>
        <dbReference type="ARBA" id="ARBA00002035"/>
    </source>
</evidence>
<evidence type="ECO:0000256" key="12">
    <source>
        <dbReference type="ARBA" id="ARBA00023180"/>
    </source>
</evidence>
<evidence type="ECO:0000256" key="5">
    <source>
        <dbReference type="ARBA" id="ARBA00012269"/>
    </source>
</evidence>
<dbReference type="InterPro" id="IPR006620">
    <property type="entry name" value="Pro_4_hyd_alph"/>
</dbReference>
<keyword evidence="10" id="KW-0560">Oxidoreductase</keyword>
<evidence type="ECO:0000259" key="14">
    <source>
        <dbReference type="PROSITE" id="PS51471"/>
    </source>
</evidence>
<dbReference type="GO" id="GO:0005506">
    <property type="term" value="F:iron ion binding"/>
    <property type="evidence" value="ECO:0007669"/>
    <property type="project" value="InterPro"/>
</dbReference>
<dbReference type="InterPro" id="IPR011990">
    <property type="entry name" value="TPR-like_helical_dom_sf"/>
</dbReference>
<gene>
    <name evidence="15" type="ORF">AGLY_000203</name>
</gene>
<dbReference type="Gene3D" id="1.25.40.10">
    <property type="entry name" value="Tetratricopeptide repeat domain"/>
    <property type="match status" value="2"/>
</dbReference>
<dbReference type="Pfam" id="PF08336">
    <property type="entry name" value="P4Ha_N"/>
    <property type="match status" value="1"/>
</dbReference>
<evidence type="ECO:0000256" key="4">
    <source>
        <dbReference type="ARBA" id="ARBA00006511"/>
    </source>
</evidence>
<comment type="similarity">
    <text evidence="4">Belongs to the P4HA family.</text>
</comment>
<keyword evidence="13" id="KW-0175">Coiled coil</keyword>